<evidence type="ECO:0000256" key="5">
    <source>
        <dbReference type="SAM" id="MobiDB-lite"/>
    </source>
</evidence>
<protein>
    <submittedName>
        <fullName evidence="8">Sigma-70 family RNA polymerase sigma factor</fullName>
    </submittedName>
</protein>
<dbReference type="SUPFAM" id="SSF88659">
    <property type="entry name" value="Sigma3 and sigma4 domains of RNA polymerase sigma factors"/>
    <property type="match status" value="1"/>
</dbReference>
<comment type="caution">
    <text evidence="8">The sequence shown here is derived from an EMBL/GenBank/DDBJ whole genome shotgun (WGS) entry which is preliminary data.</text>
</comment>
<feature type="domain" description="RNA polymerase sigma-70 region 2" evidence="6">
    <location>
        <begin position="44"/>
        <end position="115"/>
    </location>
</feature>
<feature type="region of interest" description="Disordered" evidence="5">
    <location>
        <begin position="1"/>
        <end position="21"/>
    </location>
</feature>
<keyword evidence="3" id="KW-0731">Sigma factor</keyword>
<keyword evidence="2" id="KW-0805">Transcription regulation</keyword>
<gene>
    <name evidence="8" type="ORF">HXX02_09630</name>
</gene>
<reference evidence="8" key="1">
    <citation type="thesis" date="2020" institute="Technische Universitat Dresden" country="Dresden, Germany">
        <title>The Agarolytic System of Microbulbifer elongatus PORT2, Isolated from Batu Karas, Pangandaran West Java Indonesia.</title>
        <authorList>
            <person name="Anggraeni S.R."/>
        </authorList>
    </citation>
    <scope>NUCLEOTIDE SEQUENCE</scope>
    <source>
        <strain evidence="8">PORT2</strain>
    </source>
</reference>
<dbReference type="Proteomes" id="UP001205566">
    <property type="component" value="Unassembled WGS sequence"/>
</dbReference>
<feature type="domain" description="RNA polymerase sigma factor 70 region 4 type 2" evidence="7">
    <location>
        <begin position="149"/>
        <end position="200"/>
    </location>
</feature>
<dbReference type="InterPro" id="IPR007627">
    <property type="entry name" value="RNA_pol_sigma70_r2"/>
</dbReference>
<dbReference type="PANTHER" id="PTHR43133:SF62">
    <property type="entry name" value="RNA POLYMERASE SIGMA FACTOR SIGZ"/>
    <property type="match status" value="1"/>
</dbReference>
<name>A0ABT1P0R5_9GAMM</name>
<feature type="compositionally biased region" description="Polar residues" evidence="5">
    <location>
        <begin position="1"/>
        <end position="17"/>
    </location>
</feature>
<dbReference type="CDD" id="cd06171">
    <property type="entry name" value="Sigma70_r4"/>
    <property type="match status" value="1"/>
</dbReference>
<accession>A0ABT1P0R5</accession>
<dbReference type="InterPro" id="IPR039425">
    <property type="entry name" value="RNA_pol_sigma-70-like"/>
</dbReference>
<dbReference type="RefSeq" id="WP_231757540.1">
    <property type="nucleotide sequence ID" value="NZ_CP088953.1"/>
</dbReference>
<dbReference type="InterPro" id="IPR013325">
    <property type="entry name" value="RNA_pol_sigma_r2"/>
</dbReference>
<dbReference type="InterPro" id="IPR013324">
    <property type="entry name" value="RNA_pol_sigma_r3/r4-like"/>
</dbReference>
<dbReference type="EMBL" id="JACASI010000026">
    <property type="protein sequence ID" value="MCQ3829707.1"/>
    <property type="molecule type" value="Genomic_DNA"/>
</dbReference>
<dbReference type="NCBIfam" id="TIGR02937">
    <property type="entry name" value="sigma70-ECF"/>
    <property type="match status" value="1"/>
</dbReference>
<dbReference type="PANTHER" id="PTHR43133">
    <property type="entry name" value="RNA POLYMERASE ECF-TYPE SIGMA FACTO"/>
    <property type="match status" value="1"/>
</dbReference>
<dbReference type="InterPro" id="IPR013249">
    <property type="entry name" value="RNA_pol_sigma70_r4_t2"/>
</dbReference>
<dbReference type="Pfam" id="PF04542">
    <property type="entry name" value="Sigma70_r2"/>
    <property type="match status" value="1"/>
</dbReference>
<dbReference type="Gene3D" id="1.10.1740.10">
    <property type="match status" value="1"/>
</dbReference>
<dbReference type="Pfam" id="PF08281">
    <property type="entry name" value="Sigma70_r4_2"/>
    <property type="match status" value="1"/>
</dbReference>
<evidence type="ECO:0000256" key="3">
    <source>
        <dbReference type="ARBA" id="ARBA00023082"/>
    </source>
</evidence>
<evidence type="ECO:0000259" key="7">
    <source>
        <dbReference type="Pfam" id="PF08281"/>
    </source>
</evidence>
<organism evidence="8 9">
    <name type="scientific">Microbulbifer elongatus</name>
    <dbReference type="NCBI Taxonomy" id="86173"/>
    <lineage>
        <taxon>Bacteria</taxon>
        <taxon>Pseudomonadati</taxon>
        <taxon>Pseudomonadota</taxon>
        <taxon>Gammaproteobacteria</taxon>
        <taxon>Cellvibrionales</taxon>
        <taxon>Microbulbiferaceae</taxon>
        <taxon>Microbulbifer</taxon>
    </lineage>
</organism>
<evidence type="ECO:0000256" key="1">
    <source>
        <dbReference type="ARBA" id="ARBA00010641"/>
    </source>
</evidence>
<keyword evidence="4" id="KW-0804">Transcription</keyword>
<keyword evidence="9" id="KW-1185">Reference proteome</keyword>
<sequence>MAATKPNQGGASSVQVTDQKRDDEWSGLLVRVGRDRDRQAFERLFGHFAPLIRGFQFSRGGQSSAPEAADELVQEVMFRVWTKAPTYRPEKAAASTWVFTIMRNCRIDALRKSSRQPATDESLNVEDIWDDSQDEQPLVFLQQTRNQHAIAAGLESLPPEQSHVIEKAYVEGKSHSEISEELGLPLGTVKSRVRLALKKLQSTISR</sequence>
<evidence type="ECO:0000256" key="4">
    <source>
        <dbReference type="ARBA" id="ARBA00023163"/>
    </source>
</evidence>
<dbReference type="InterPro" id="IPR014284">
    <property type="entry name" value="RNA_pol_sigma-70_dom"/>
</dbReference>
<evidence type="ECO:0000256" key="2">
    <source>
        <dbReference type="ARBA" id="ARBA00023015"/>
    </source>
</evidence>
<dbReference type="SUPFAM" id="SSF88946">
    <property type="entry name" value="Sigma2 domain of RNA polymerase sigma factors"/>
    <property type="match status" value="1"/>
</dbReference>
<evidence type="ECO:0000313" key="8">
    <source>
        <dbReference type="EMBL" id="MCQ3829707.1"/>
    </source>
</evidence>
<evidence type="ECO:0000313" key="9">
    <source>
        <dbReference type="Proteomes" id="UP001205566"/>
    </source>
</evidence>
<proteinExistence type="inferred from homology"/>
<dbReference type="InterPro" id="IPR036388">
    <property type="entry name" value="WH-like_DNA-bd_sf"/>
</dbReference>
<evidence type="ECO:0000259" key="6">
    <source>
        <dbReference type="Pfam" id="PF04542"/>
    </source>
</evidence>
<dbReference type="Gene3D" id="1.10.10.10">
    <property type="entry name" value="Winged helix-like DNA-binding domain superfamily/Winged helix DNA-binding domain"/>
    <property type="match status" value="1"/>
</dbReference>
<comment type="similarity">
    <text evidence="1">Belongs to the sigma-70 factor family. ECF subfamily.</text>
</comment>